<keyword evidence="3" id="KW-1185">Reference proteome</keyword>
<reference evidence="2 4" key="1">
    <citation type="submission" date="2022-07" db="EMBL/GenBank/DDBJ databases">
        <authorList>
            <person name="Criscuolo A."/>
        </authorList>
    </citation>
    <scope>NUCLEOTIDE SEQUENCE</scope>
    <source>
        <strain evidence="4">CIP 111951</strain>
        <strain evidence="2">CIP111854</strain>
        <strain evidence="1">CIP111951</strain>
    </source>
</reference>
<sequence>MTKTEKRLEKQLTSLLTNACNTLKNELPQFCYLSHTASLKKLNTTLLVQLFCSQSLSATQLQTATQVLNTHLSALNCTLKATQLKITLLD</sequence>
<dbReference type="RefSeq" id="WP_261591250.1">
    <property type="nucleotide sequence ID" value="NZ_CAMAPC010000003.1"/>
</dbReference>
<dbReference type="AlphaFoldDB" id="A0A9W4QTZ1"/>
<evidence type="ECO:0000313" key="3">
    <source>
        <dbReference type="Proteomes" id="UP001152467"/>
    </source>
</evidence>
<dbReference type="EMBL" id="CAMAPD010000001">
    <property type="protein sequence ID" value="CAH9049812.1"/>
    <property type="molecule type" value="Genomic_DNA"/>
</dbReference>
<evidence type="ECO:0000313" key="1">
    <source>
        <dbReference type="EMBL" id="CAH9049812.1"/>
    </source>
</evidence>
<evidence type="ECO:0000313" key="2">
    <source>
        <dbReference type="EMBL" id="CAH9052977.1"/>
    </source>
</evidence>
<name>A0A9W4QTZ1_9GAMM</name>
<evidence type="ECO:0008006" key="5">
    <source>
        <dbReference type="Google" id="ProtNLM"/>
    </source>
</evidence>
<evidence type="ECO:0000313" key="4">
    <source>
        <dbReference type="Proteomes" id="UP001152485"/>
    </source>
</evidence>
<accession>A0A9W4QTZ1</accession>
<dbReference type="EMBL" id="CAMAPC010000003">
    <property type="protein sequence ID" value="CAH9052977.1"/>
    <property type="molecule type" value="Genomic_DNA"/>
</dbReference>
<comment type="caution">
    <text evidence="2">The sequence shown here is derived from an EMBL/GenBank/DDBJ whole genome shotgun (WGS) entry which is preliminary data.</text>
</comment>
<dbReference type="Proteomes" id="UP001152467">
    <property type="component" value="Unassembled WGS sequence"/>
</dbReference>
<dbReference type="Proteomes" id="UP001152485">
    <property type="component" value="Unassembled WGS sequence"/>
</dbReference>
<protein>
    <recommendedName>
        <fullName evidence="5">Orphan protein</fullName>
    </recommendedName>
</protein>
<organism evidence="2 3">
    <name type="scientific">Pseudoalteromonas holothuriae</name>
    <dbReference type="NCBI Taxonomy" id="2963714"/>
    <lineage>
        <taxon>Bacteria</taxon>
        <taxon>Pseudomonadati</taxon>
        <taxon>Pseudomonadota</taxon>
        <taxon>Gammaproteobacteria</taxon>
        <taxon>Alteromonadales</taxon>
        <taxon>Pseudoalteromonadaceae</taxon>
        <taxon>Pseudoalteromonas</taxon>
    </lineage>
</organism>
<proteinExistence type="predicted"/>
<gene>
    <name evidence="2" type="ORF">PSECIP111854_01079</name>
    <name evidence="1" type="ORF">PSECIP111951_00041</name>
</gene>